<evidence type="ECO:0000313" key="2">
    <source>
        <dbReference type="EMBL" id="GGD28278.1"/>
    </source>
</evidence>
<dbReference type="EMBL" id="BMCK01000005">
    <property type="protein sequence ID" value="GGD28278.1"/>
    <property type="molecule type" value="Genomic_DNA"/>
</dbReference>
<evidence type="ECO:0000259" key="1">
    <source>
        <dbReference type="PROSITE" id="PS50106"/>
    </source>
</evidence>
<reference evidence="5" key="3">
    <citation type="journal article" date="2019" name="Int. J. Syst. Evol. Microbiol.">
        <title>The Global Catalogue of Microorganisms (GCM) 10K type strain sequencing project: providing services to taxonomists for standard genome sequencing and annotation.</title>
        <authorList>
            <consortium name="The Broad Institute Genomics Platform"/>
            <consortium name="The Broad Institute Genome Sequencing Center for Infectious Disease"/>
            <person name="Wu L."/>
            <person name="Ma J."/>
        </authorList>
    </citation>
    <scope>NUCLEOTIDE SEQUENCE [LARGE SCALE GENOMIC DNA]</scope>
    <source>
        <strain evidence="5">CCM 7403</strain>
    </source>
</reference>
<dbReference type="InterPro" id="IPR008269">
    <property type="entry name" value="Lon_proteolytic"/>
</dbReference>
<dbReference type="Pfam" id="PF05362">
    <property type="entry name" value="Lon_C"/>
    <property type="match status" value="1"/>
</dbReference>
<organism evidence="3 4">
    <name type="scientific">Nocardioides daphniae</name>
    <dbReference type="NCBI Taxonomy" id="402297"/>
    <lineage>
        <taxon>Bacteria</taxon>
        <taxon>Bacillati</taxon>
        <taxon>Actinomycetota</taxon>
        <taxon>Actinomycetes</taxon>
        <taxon>Propionibacteriales</taxon>
        <taxon>Nocardioidaceae</taxon>
        <taxon>Nocardioides</taxon>
    </lineage>
</organism>
<reference evidence="2" key="2">
    <citation type="journal article" date="2014" name="Int. J. Syst. Evol. Microbiol.">
        <title>Complete genome of a new Firmicutes species belonging to the dominant human colonic microbiota ('Ruminococcus bicirculans') reveals two chromosomes and a selective capacity to utilize plant glucans.</title>
        <authorList>
            <consortium name="NISC Comparative Sequencing Program"/>
            <person name="Wegmann U."/>
            <person name="Louis P."/>
            <person name="Goesmann A."/>
            <person name="Henrissat B."/>
            <person name="Duncan S.H."/>
            <person name="Flint H.J."/>
        </authorList>
    </citation>
    <scope>NUCLEOTIDE SEQUENCE</scope>
    <source>
        <strain evidence="2">CCM 7403</strain>
    </source>
</reference>
<keyword evidence="5" id="KW-1185">Reference proteome</keyword>
<dbReference type="GO" id="GO:0006508">
    <property type="term" value="P:proteolysis"/>
    <property type="evidence" value="ECO:0007669"/>
    <property type="project" value="InterPro"/>
</dbReference>
<dbReference type="GO" id="GO:0004252">
    <property type="term" value="F:serine-type endopeptidase activity"/>
    <property type="evidence" value="ECO:0007669"/>
    <property type="project" value="InterPro"/>
</dbReference>
<dbReference type="InterPro" id="IPR014721">
    <property type="entry name" value="Ribsml_uS5_D2-typ_fold_subgr"/>
</dbReference>
<reference evidence="3 4" key="1">
    <citation type="journal article" date="2008" name="Int. J. Syst. Evol. Microbiol.">
        <title>Nocardioides daphniae sp. nov., isolated from Daphnia cucullata (Crustacea: Cladocera).</title>
        <authorList>
            <person name="Toth E.M."/>
            <person name="Keki Z."/>
            <person name="Homonnay Z.G."/>
            <person name="Borsodi A.K."/>
            <person name="Marialigeti K."/>
            <person name="Schumann P."/>
        </authorList>
    </citation>
    <scope>NUCLEOTIDE SEQUENCE [LARGE SCALE GENOMIC DNA]</scope>
    <source>
        <strain evidence="3 4">JCM 16608</strain>
    </source>
</reference>
<accession>A0A4V1CWM6</accession>
<dbReference type="Proteomes" id="UP000297025">
    <property type="component" value="Chromosome"/>
</dbReference>
<dbReference type="KEGG" id="ndp:E2C04_12495"/>
<evidence type="ECO:0000313" key="5">
    <source>
        <dbReference type="Proteomes" id="UP000630594"/>
    </source>
</evidence>
<reference evidence="2" key="5">
    <citation type="submission" date="2024-05" db="EMBL/GenBank/DDBJ databases">
        <authorList>
            <person name="Sun Q."/>
            <person name="Sedlacek I."/>
        </authorList>
    </citation>
    <scope>NUCLEOTIDE SEQUENCE</scope>
    <source>
        <strain evidence="2">CCM 7403</strain>
    </source>
</reference>
<dbReference type="GO" id="GO:0004176">
    <property type="term" value="F:ATP-dependent peptidase activity"/>
    <property type="evidence" value="ECO:0007669"/>
    <property type="project" value="InterPro"/>
</dbReference>
<dbReference type="SUPFAM" id="SSF50156">
    <property type="entry name" value="PDZ domain-like"/>
    <property type="match status" value="1"/>
</dbReference>
<proteinExistence type="predicted"/>
<dbReference type="Proteomes" id="UP000630594">
    <property type="component" value="Unassembled WGS sequence"/>
</dbReference>
<feature type="domain" description="PDZ" evidence="1">
    <location>
        <begin position="115"/>
        <end position="195"/>
    </location>
</feature>
<sequence>MSQRTLAGLLALPLVVGLWLVAVFVPLPYVTYSPGLTVDVLGESQGDEIVQVSDDKAHRDSGELLLTTVYVTRPNARVNLFEVMAAWFDRDKAVLPYEAVYSPDQSREDVEFEGAVQMASSQDVAVAVAMQRLGFDVPSAVEVLLISDGMPADGVLERGDVILAVGDKAVSTPQDVVDAVDAAKEGDTLSFTIRRARAERTVEVQPRMVEGDLRIGITPAQGYEFPFDVDLNIDPSIGGSSAGLMFSLGVYDTLTPGSLTDGATIAGTGTMAADGTVGPIGGVAQKIASARDAGAELFMVPASNCEEALGARPGDMRLVRADKFNDALTSIEAWVDDPDAALPSCDRKQEK</sequence>
<dbReference type="InterPro" id="IPR001478">
    <property type="entry name" value="PDZ"/>
</dbReference>
<gene>
    <name evidence="3" type="ORF">E2C04_12495</name>
    <name evidence="2" type="ORF">GCM10007231_29750</name>
</gene>
<dbReference type="SUPFAM" id="SSF54211">
    <property type="entry name" value="Ribosomal protein S5 domain 2-like"/>
    <property type="match status" value="1"/>
</dbReference>
<evidence type="ECO:0000313" key="3">
    <source>
        <dbReference type="EMBL" id="QCC77797.1"/>
    </source>
</evidence>
<dbReference type="SMART" id="SM00228">
    <property type="entry name" value="PDZ"/>
    <property type="match status" value="1"/>
</dbReference>
<evidence type="ECO:0000313" key="4">
    <source>
        <dbReference type="Proteomes" id="UP000297025"/>
    </source>
</evidence>
<dbReference type="AlphaFoldDB" id="A0A4V1CWM6"/>
<dbReference type="EMBL" id="CP038462">
    <property type="protein sequence ID" value="QCC77797.1"/>
    <property type="molecule type" value="Genomic_DNA"/>
</dbReference>
<dbReference type="PROSITE" id="PS50106">
    <property type="entry name" value="PDZ"/>
    <property type="match status" value="1"/>
</dbReference>
<dbReference type="RefSeq" id="WP_135832840.1">
    <property type="nucleotide sequence ID" value="NZ_BMCK01000005.1"/>
</dbReference>
<dbReference type="InterPro" id="IPR036034">
    <property type="entry name" value="PDZ_sf"/>
</dbReference>
<reference evidence="3" key="4">
    <citation type="submission" date="2019-03" db="EMBL/GenBank/DDBJ databases">
        <authorList>
            <person name="Huang Y."/>
        </authorList>
    </citation>
    <scope>NUCLEOTIDE SEQUENCE</scope>
    <source>
        <strain evidence="3">JCM 16608</strain>
    </source>
</reference>
<dbReference type="Gene3D" id="2.30.42.10">
    <property type="match status" value="1"/>
</dbReference>
<protein>
    <submittedName>
        <fullName evidence="3">PDZ domain-containing protein</fullName>
    </submittedName>
</protein>
<dbReference type="InterPro" id="IPR020568">
    <property type="entry name" value="Ribosomal_Su5_D2-typ_SF"/>
</dbReference>
<name>A0A4V1CWM6_9ACTN</name>
<dbReference type="Gene3D" id="3.30.230.10">
    <property type="match status" value="1"/>
</dbReference>
<dbReference type="Pfam" id="PF13180">
    <property type="entry name" value="PDZ_2"/>
    <property type="match status" value="1"/>
</dbReference>
<dbReference type="OrthoDB" id="2356897at2"/>